<evidence type="ECO:0000313" key="2">
    <source>
        <dbReference type="Proteomes" id="UP001234178"/>
    </source>
</evidence>
<accession>A0ABR0BBA4</accession>
<sequence>MSNHCSHETLLRVSPPGSLWSICYYHQDLHRRRLRAGSRPQPFNAHRRDPPTRRGLSAVALCELTRTLFALPTAGPNRCGPPPGFPLASSWPGIGHHLSGPNVYALGSSGRLGTPFDRGLASIRTPRGCARSVRDGITPRGCTLIGAASLSLRLASFVIDSTTRAHVRLLGPCFKTGRVGPDFYSPLWASAVFYNVMPSPEAPDRSL</sequence>
<organism evidence="1 2">
    <name type="scientific">Daphnia magna</name>
    <dbReference type="NCBI Taxonomy" id="35525"/>
    <lineage>
        <taxon>Eukaryota</taxon>
        <taxon>Metazoa</taxon>
        <taxon>Ecdysozoa</taxon>
        <taxon>Arthropoda</taxon>
        <taxon>Crustacea</taxon>
        <taxon>Branchiopoda</taxon>
        <taxon>Diplostraca</taxon>
        <taxon>Cladocera</taxon>
        <taxon>Anomopoda</taxon>
        <taxon>Daphniidae</taxon>
        <taxon>Daphnia</taxon>
    </lineage>
</organism>
<dbReference type="EMBL" id="JAOYFB010000070">
    <property type="protein sequence ID" value="KAK4045852.1"/>
    <property type="molecule type" value="Genomic_DNA"/>
</dbReference>
<reference evidence="1 2" key="1">
    <citation type="journal article" date="2023" name="Nucleic Acids Res.">
        <title>The hologenome of Daphnia magna reveals possible DNA methylation and microbiome-mediated evolution of the host genome.</title>
        <authorList>
            <person name="Chaturvedi A."/>
            <person name="Li X."/>
            <person name="Dhandapani V."/>
            <person name="Marshall H."/>
            <person name="Kissane S."/>
            <person name="Cuenca-Cambronero M."/>
            <person name="Asole G."/>
            <person name="Calvet F."/>
            <person name="Ruiz-Romero M."/>
            <person name="Marangio P."/>
            <person name="Guigo R."/>
            <person name="Rago D."/>
            <person name="Mirbahai L."/>
            <person name="Eastwood N."/>
            <person name="Colbourne J.K."/>
            <person name="Zhou J."/>
            <person name="Mallon E."/>
            <person name="Orsini L."/>
        </authorList>
    </citation>
    <scope>NUCLEOTIDE SEQUENCE [LARGE SCALE GENOMIC DNA]</scope>
    <source>
        <strain evidence="1">LRV0_1</strain>
    </source>
</reference>
<evidence type="ECO:0000313" key="1">
    <source>
        <dbReference type="EMBL" id="KAK4045852.1"/>
    </source>
</evidence>
<comment type="caution">
    <text evidence="1">The sequence shown here is derived from an EMBL/GenBank/DDBJ whole genome shotgun (WGS) entry which is preliminary data.</text>
</comment>
<proteinExistence type="predicted"/>
<name>A0ABR0BBA4_9CRUS</name>
<dbReference type="Proteomes" id="UP001234178">
    <property type="component" value="Unassembled WGS sequence"/>
</dbReference>
<protein>
    <submittedName>
        <fullName evidence="1">Uncharacterized protein</fullName>
    </submittedName>
</protein>
<keyword evidence="2" id="KW-1185">Reference proteome</keyword>
<gene>
    <name evidence="1" type="ORF">OUZ56_033916</name>
</gene>